<evidence type="ECO:0000256" key="5">
    <source>
        <dbReference type="ARBA" id="ARBA00022729"/>
    </source>
</evidence>
<dbReference type="InterPro" id="IPR006690">
    <property type="entry name" value="OMPA-like_CS"/>
</dbReference>
<feature type="domain" description="OmpA-like" evidence="13">
    <location>
        <begin position="202"/>
        <end position="319"/>
    </location>
</feature>
<keyword evidence="2" id="KW-0813">Transport</keyword>
<dbReference type="PANTHER" id="PTHR30329:SF21">
    <property type="entry name" value="LIPOPROTEIN YIAD-RELATED"/>
    <property type="match status" value="1"/>
</dbReference>
<keyword evidence="4" id="KW-0812">Transmembrane</keyword>
<evidence type="ECO:0000256" key="3">
    <source>
        <dbReference type="ARBA" id="ARBA00022452"/>
    </source>
</evidence>
<comment type="caution">
    <text evidence="14">The sequence shown here is derived from an EMBL/GenBank/DDBJ whole genome shotgun (WGS) entry which is preliminary data.</text>
</comment>
<evidence type="ECO:0000313" key="14">
    <source>
        <dbReference type="EMBL" id="TDT43044.1"/>
    </source>
</evidence>
<keyword evidence="7" id="KW-0626">Porin</keyword>
<keyword evidence="9" id="KW-0998">Cell outer membrane</keyword>
<dbReference type="PANTHER" id="PTHR30329">
    <property type="entry name" value="STATOR ELEMENT OF FLAGELLAR MOTOR COMPLEX"/>
    <property type="match status" value="1"/>
</dbReference>
<dbReference type="EMBL" id="SOAX01000002">
    <property type="protein sequence ID" value="TDT43044.1"/>
    <property type="molecule type" value="Genomic_DNA"/>
</dbReference>
<evidence type="ECO:0000256" key="2">
    <source>
        <dbReference type="ARBA" id="ARBA00022448"/>
    </source>
</evidence>
<keyword evidence="8 10" id="KW-0472">Membrane</keyword>
<dbReference type="AlphaFoldDB" id="A0A4R7JYM2"/>
<name>A0A4R7JYM2_9GAMM</name>
<dbReference type="InterPro" id="IPR006664">
    <property type="entry name" value="OMP_bac"/>
</dbReference>
<evidence type="ECO:0000256" key="11">
    <source>
        <dbReference type="SAM" id="MobiDB-lite"/>
    </source>
</evidence>
<dbReference type="InterPro" id="IPR027385">
    <property type="entry name" value="Beta-barrel_OMP"/>
</dbReference>
<feature type="chain" id="PRO_5020841303" evidence="12">
    <location>
        <begin position="24"/>
        <end position="323"/>
    </location>
</feature>
<dbReference type="InterPro" id="IPR036737">
    <property type="entry name" value="OmpA-like_sf"/>
</dbReference>
<evidence type="ECO:0000256" key="1">
    <source>
        <dbReference type="ARBA" id="ARBA00004571"/>
    </source>
</evidence>
<evidence type="ECO:0000256" key="4">
    <source>
        <dbReference type="ARBA" id="ARBA00022692"/>
    </source>
</evidence>
<keyword evidence="15" id="KW-1185">Reference proteome</keyword>
<dbReference type="Gene3D" id="3.30.1330.60">
    <property type="entry name" value="OmpA-like domain"/>
    <property type="match status" value="1"/>
</dbReference>
<proteinExistence type="predicted"/>
<keyword evidence="3" id="KW-1134">Transmembrane beta strand</keyword>
<dbReference type="RefSeq" id="WP_133735144.1">
    <property type="nucleotide sequence ID" value="NZ_SOAX01000002.1"/>
</dbReference>
<dbReference type="CDD" id="cd07185">
    <property type="entry name" value="OmpA_C-like"/>
    <property type="match status" value="1"/>
</dbReference>
<dbReference type="Pfam" id="PF13505">
    <property type="entry name" value="OMP_b-brl"/>
    <property type="match status" value="1"/>
</dbReference>
<protein>
    <submittedName>
        <fullName evidence="14">OOP family OmpA-OmpF porin</fullName>
    </submittedName>
</protein>
<evidence type="ECO:0000256" key="7">
    <source>
        <dbReference type="ARBA" id="ARBA00023114"/>
    </source>
</evidence>
<feature type="region of interest" description="Disordered" evidence="11">
    <location>
        <begin position="296"/>
        <end position="323"/>
    </location>
</feature>
<dbReference type="Pfam" id="PF00691">
    <property type="entry name" value="OmpA"/>
    <property type="match status" value="1"/>
</dbReference>
<reference evidence="14 15" key="1">
    <citation type="submission" date="2019-03" db="EMBL/GenBank/DDBJ databases">
        <title>Genomic Encyclopedia of Type Strains, Phase IV (KMG-IV): sequencing the most valuable type-strain genomes for metagenomic binning, comparative biology and taxonomic classification.</title>
        <authorList>
            <person name="Goeker M."/>
        </authorList>
    </citation>
    <scope>NUCLEOTIDE SEQUENCE [LARGE SCALE GENOMIC DNA]</scope>
    <source>
        <strain evidence="14 15">DSM 15505</strain>
    </source>
</reference>
<dbReference type="InterPro" id="IPR050330">
    <property type="entry name" value="Bact_OuterMem_StrucFunc"/>
</dbReference>
<feature type="compositionally biased region" description="Basic and acidic residues" evidence="11">
    <location>
        <begin position="302"/>
        <end position="323"/>
    </location>
</feature>
<dbReference type="InterPro" id="IPR011250">
    <property type="entry name" value="OMP/PagP_B-barrel"/>
</dbReference>
<dbReference type="PROSITE" id="PS01068">
    <property type="entry name" value="OMPA_1"/>
    <property type="match status" value="1"/>
</dbReference>
<organism evidence="14 15">
    <name type="scientific">Halospina denitrificans</name>
    <dbReference type="NCBI Taxonomy" id="332522"/>
    <lineage>
        <taxon>Bacteria</taxon>
        <taxon>Pseudomonadati</taxon>
        <taxon>Pseudomonadota</taxon>
        <taxon>Gammaproteobacteria</taxon>
        <taxon>Halospina</taxon>
    </lineage>
</organism>
<evidence type="ECO:0000256" key="12">
    <source>
        <dbReference type="SAM" id="SignalP"/>
    </source>
</evidence>
<dbReference type="Gene3D" id="2.40.160.20">
    <property type="match status" value="1"/>
</dbReference>
<keyword evidence="6" id="KW-0406">Ion transport</keyword>
<dbReference type="InterPro" id="IPR006665">
    <property type="entry name" value="OmpA-like"/>
</dbReference>
<evidence type="ECO:0000256" key="10">
    <source>
        <dbReference type="PROSITE-ProRule" id="PRU00473"/>
    </source>
</evidence>
<evidence type="ECO:0000256" key="8">
    <source>
        <dbReference type="ARBA" id="ARBA00023136"/>
    </source>
</evidence>
<evidence type="ECO:0000259" key="13">
    <source>
        <dbReference type="PROSITE" id="PS51123"/>
    </source>
</evidence>
<dbReference type="GO" id="GO:0009279">
    <property type="term" value="C:cell outer membrane"/>
    <property type="evidence" value="ECO:0007669"/>
    <property type="project" value="UniProtKB-SubCell"/>
</dbReference>
<dbReference type="SUPFAM" id="SSF103088">
    <property type="entry name" value="OmpA-like"/>
    <property type="match status" value="1"/>
</dbReference>
<gene>
    <name evidence="14" type="ORF">DES49_0850</name>
</gene>
<dbReference type="GO" id="GO:0006811">
    <property type="term" value="P:monoatomic ion transport"/>
    <property type="evidence" value="ECO:0007669"/>
    <property type="project" value="UniProtKB-KW"/>
</dbReference>
<comment type="subcellular location">
    <subcellularLocation>
        <location evidence="1">Cell outer membrane</location>
        <topology evidence="1">Multi-pass membrane protein</topology>
    </subcellularLocation>
</comment>
<evidence type="ECO:0000256" key="6">
    <source>
        <dbReference type="ARBA" id="ARBA00023065"/>
    </source>
</evidence>
<dbReference type="Proteomes" id="UP000295830">
    <property type="component" value="Unassembled WGS sequence"/>
</dbReference>
<dbReference type="SUPFAM" id="SSF56925">
    <property type="entry name" value="OMPA-like"/>
    <property type="match status" value="1"/>
</dbReference>
<accession>A0A4R7JYM2</accession>
<feature type="signal peptide" evidence="12">
    <location>
        <begin position="1"/>
        <end position="23"/>
    </location>
</feature>
<dbReference type="GO" id="GO:0015288">
    <property type="term" value="F:porin activity"/>
    <property type="evidence" value="ECO:0007669"/>
    <property type="project" value="UniProtKB-KW"/>
</dbReference>
<evidence type="ECO:0000256" key="9">
    <source>
        <dbReference type="ARBA" id="ARBA00023237"/>
    </source>
</evidence>
<dbReference type="PROSITE" id="PS51123">
    <property type="entry name" value="OMPA_2"/>
    <property type="match status" value="1"/>
</dbReference>
<keyword evidence="5 12" id="KW-0732">Signal</keyword>
<evidence type="ECO:0000313" key="15">
    <source>
        <dbReference type="Proteomes" id="UP000295830"/>
    </source>
</evidence>
<dbReference type="PRINTS" id="PR01021">
    <property type="entry name" value="OMPADOMAIN"/>
</dbReference>
<dbReference type="OrthoDB" id="9782229at2"/>
<sequence>MLQDRMRHLALVTLLIAPGMALADGDWDQWSASAMVEYVKADDDRFDIDDGAGMRFAAGHPITESLVAEVAVFGNSLDRDERSGKDWQYNLGVDALYRLREGTVTPYVIGGVGGMYNDYAVGTDTAPYANAGLGVEIPVWKNRLSLRAEARYAVDWADDLGGNAPYGDNRFFVGVSIPLFGEPEPPEPVMHTKVVERERVVKEIPDMQPLDGVTFEFDSATLTPNARVVLMRVARDLEYHSDVTVQIRGHTDSIGTAEYNRKLSQDRADSVKDFLVSQGIAEERITTKGFGFSKPVATNDTEEGRRLNRRIEMKRTDKGQDNE</sequence>
<dbReference type="GO" id="GO:0046930">
    <property type="term" value="C:pore complex"/>
    <property type="evidence" value="ECO:0007669"/>
    <property type="project" value="UniProtKB-KW"/>
</dbReference>